<feature type="non-terminal residue" evidence="2">
    <location>
        <position position="179"/>
    </location>
</feature>
<protein>
    <submittedName>
        <fullName evidence="2">Uncharacterized protein</fullName>
    </submittedName>
</protein>
<dbReference type="VEuPathDB" id="FungiDB:BD410DRAFT_690478"/>
<name>A0A4Y7QG93_9AGAM</name>
<feature type="non-terminal residue" evidence="2">
    <location>
        <position position="1"/>
    </location>
</feature>
<dbReference type="OrthoDB" id="3264780at2759"/>
<dbReference type="Proteomes" id="UP000294933">
    <property type="component" value="Unassembled WGS sequence"/>
</dbReference>
<sequence length="179" mass="19608">LVGGVNPANLSKRSSRGTTSTNPIVVEEEAPVIGPSTWKRGFSATLPSPTSDEIVAAMINQKNIFPVLRDLLPFLRSFPSSGATNQPPRSGSEPLGPPPRAFERGQPYAAPPLKRRKLHRVPAGAADWNVPYPFPQEEGPPDYYSNWEKERGKRLLAQLVSLVKEAVQKAAIKSYAQKR</sequence>
<dbReference type="AlphaFoldDB" id="A0A4Y7QG93"/>
<organism evidence="2 3">
    <name type="scientific">Rickenella mellea</name>
    <dbReference type="NCBI Taxonomy" id="50990"/>
    <lineage>
        <taxon>Eukaryota</taxon>
        <taxon>Fungi</taxon>
        <taxon>Dikarya</taxon>
        <taxon>Basidiomycota</taxon>
        <taxon>Agaricomycotina</taxon>
        <taxon>Agaricomycetes</taxon>
        <taxon>Hymenochaetales</taxon>
        <taxon>Rickenellaceae</taxon>
        <taxon>Rickenella</taxon>
    </lineage>
</organism>
<keyword evidence="3" id="KW-1185">Reference proteome</keyword>
<evidence type="ECO:0000313" key="2">
    <source>
        <dbReference type="EMBL" id="TDL25880.1"/>
    </source>
</evidence>
<reference evidence="2 3" key="1">
    <citation type="submission" date="2018-06" db="EMBL/GenBank/DDBJ databases">
        <title>A transcriptomic atlas of mushroom development highlights an independent origin of complex multicellularity.</title>
        <authorList>
            <consortium name="DOE Joint Genome Institute"/>
            <person name="Krizsan K."/>
            <person name="Almasi E."/>
            <person name="Merenyi Z."/>
            <person name="Sahu N."/>
            <person name="Viragh M."/>
            <person name="Koszo T."/>
            <person name="Mondo S."/>
            <person name="Kiss B."/>
            <person name="Balint B."/>
            <person name="Kues U."/>
            <person name="Barry K."/>
            <person name="Hegedus J.C."/>
            <person name="Henrissat B."/>
            <person name="Johnson J."/>
            <person name="Lipzen A."/>
            <person name="Ohm R."/>
            <person name="Nagy I."/>
            <person name="Pangilinan J."/>
            <person name="Yan J."/>
            <person name="Xiong Y."/>
            <person name="Grigoriev I.V."/>
            <person name="Hibbett D.S."/>
            <person name="Nagy L.G."/>
        </authorList>
    </citation>
    <scope>NUCLEOTIDE SEQUENCE [LARGE SCALE GENOMIC DNA]</scope>
    <source>
        <strain evidence="2 3">SZMC22713</strain>
    </source>
</reference>
<dbReference type="EMBL" id="ML170163">
    <property type="protein sequence ID" value="TDL25880.1"/>
    <property type="molecule type" value="Genomic_DNA"/>
</dbReference>
<feature type="compositionally biased region" description="Polar residues" evidence="1">
    <location>
        <begin position="8"/>
        <end position="23"/>
    </location>
</feature>
<evidence type="ECO:0000256" key="1">
    <source>
        <dbReference type="SAM" id="MobiDB-lite"/>
    </source>
</evidence>
<dbReference type="STRING" id="50990.A0A4Y7QG93"/>
<accession>A0A4Y7QG93</accession>
<feature type="region of interest" description="Disordered" evidence="1">
    <location>
        <begin position="78"/>
        <end position="116"/>
    </location>
</feature>
<gene>
    <name evidence="2" type="ORF">BD410DRAFT_690478</name>
</gene>
<proteinExistence type="predicted"/>
<evidence type="ECO:0000313" key="3">
    <source>
        <dbReference type="Proteomes" id="UP000294933"/>
    </source>
</evidence>
<feature type="compositionally biased region" description="Polar residues" evidence="1">
    <location>
        <begin position="78"/>
        <end position="89"/>
    </location>
</feature>
<feature type="region of interest" description="Disordered" evidence="1">
    <location>
        <begin position="1"/>
        <end position="25"/>
    </location>
</feature>